<proteinExistence type="predicted"/>
<evidence type="ECO:0000313" key="3">
    <source>
        <dbReference type="Proteomes" id="UP000218785"/>
    </source>
</evidence>
<evidence type="ECO:0000259" key="1">
    <source>
        <dbReference type="Pfam" id="PF00535"/>
    </source>
</evidence>
<dbReference type="PANTHER" id="PTHR22916:SF3">
    <property type="entry name" value="UDP-GLCNAC:BETAGAL BETA-1,3-N-ACETYLGLUCOSAMINYLTRANSFERASE-LIKE PROTEIN 1"/>
    <property type="match status" value="1"/>
</dbReference>
<feature type="domain" description="Glycosyltransferase 2-like" evidence="1">
    <location>
        <begin position="24"/>
        <end position="147"/>
    </location>
</feature>
<dbReference type="EMBL" id="AP018248">
    <property type="protein sequence ID" value="BAZ02150.1"/>
    <property type="molecule type" value="Genomic_DNA"/>
</dbReference>
<dbReference type="Proteomes" id="UP000218785">
    <property type="component" value="Chromosome"/>
</dbReference>
<dbReference type="AlphaFoldDB" id="A0A1Z4N8Y3"/>
<dbReference type="GO" id="GO:0016758">
    <property type="term" value="F:hexosyltransferase activity"/>
    <property type="evidence" value="ECO:0007669"/>
    <property type="project" value="UniProtKB-ARBA"/>
</dbReference>
<keyword evidence="2" id="KW-0808">Transferase</keyword>
<keyword evidence="3" id="KW-1185">Reference proteome</keyword>
<protein>
    <submittedName>
        <fullName evidence="2">Putative glucosyltransferase</fullName>
    </submittedName>
</protein>
<dbReference type="InterPro" id="IPR029044">
    <property type="entry name" value="Nucleotide-diphossugar_trans"/>
</dbReference>
<dbReference type="Gene3D" id="3.90.550.10">
    <property type="entry name" value="Spore Coat Polysaccharide Biosynthesis Protein SpsA, Chain A"/>
    <property type="match status" value="1"/>
</dbReference>
<dbReference type="CDD" id="cd00761">
    <property type="entry name" value="Glyco_tranf_GTA_type"/>
    <property type="match status" value="1"/>
</dbReference>
<sequence>MQQLQTHNLQPIELPQLPDRPLISVLVPNYNYAKYIGETLDSALQQTYTNFEIIVCDDGSKDNSCEVIEGYLQKDSRIKLIRKQNGGVATALNTAYSHSQGEIICLLDADDIWMNNKLQKILEVFRLNPKCGFAIHNVIQIDGQGNFLKSTPMFRRLASGWMGQSALQNGGFVDNIPPASALSIRREVANYIFPLNEAFVRNADSLIFRFAPFITVIGSAPEVLSKFRLHGANTTSQTTVTADFLEKEQVTLARIHQEQKLFLQKNYGTAIADSLTDLHFSVAVCHDLYLLARFKHLSKLERRKIHQQLVTHPNFNNWSVAQQWLFRWGEYLPDNIFQKWFDLIYGQSRLKRLIKGLIDRKFALTYLSA</sequence>
<dbReference type="SUPFAM" id="SSF53448">
    <property type="entry name" value="Nucleotide-diphospho-sugar transferases"/>
    <property type="match status" value="1"/>
</dbReference>
<name>A0A1Z4N8Y3_9CYAN</name>
<organism evidence="2 3">
    <name type="scientific">Tolypothrix tenuis PCC 7101</name>
    <dbReference type="NCBI Taxonomy" id="231146"/>
    <lineage>
        <taxon>Bacteria</taxon>
        <taxon>Bacillati</taxon>
        <taxon>Cyanobacteriota</taxon>
        <taxon>Cyanophyceae</taxon>
        <taxon>Nostocales</taxon>
        <taxon>Tolypothrichaceae</taxon>
        <taxon>Tolypothrix</taxon>
    </lineage>
</organism>
<dbReference type="Pfam" id="PF00535">
    <property type="entry name" value="Glycos_transf_2"/>
    <property type="match status" value="1"/>
</dbReference>
<dbReference type="PANTHER" id="PTHR22916">
    <property type="entry name" value="GLYCOSYLTRANSFERASE"/>
    <property type="match status" value="1"/>
</dbReference>
<gene>
    <name evidence="2" type="ORF">NIES37_61590</name>
</gene>
<evidence type="ECO:0000313" key="2">
    <source>
        <dbReference type="EMBL" id="BAZ02150.1"/>
    </source>
</evidence>
<accession>A0A1Z4N8Y3</accession>
<dbReference type="InterPro" id="IPR001173">
    <property type="entry name" value="Glyco_trans_2-like"/>
</dbReference>
<dbReference type="KEGG" id="ttq:NIES37_61590"/>
<reference evidence="2 3" key="1">
    <citation type="submission" date="2017-06" db="EMBL/GenBank/DDBJ databases">
        <title>Genome sequencing of cyanobaciteial culture collection at National Institute for Environmental Studies (NIES).</title>
        <authorList>
            <person name="Hirose Y."/>
            <person name="Shimura Y."/>
            <person name="Fujisawa T."/>
            <person name="Nakamura Y."/>
            <person name="Kawachi M."/>
        </authorList>
    </citation>
    <scope>NUCLEOTIDE SEQUENCE [LARGE SCALE GENOMIC DNA]</scope>
    <source>
        <strain evidence="2 3">NIES-37</strain>
    </source>
</reference>
<dbReference type="RefSeq" id="WP_096582166.1">
    <property type="nucleotide sequence ID" value="NZ_CAWNJS010000001.1"/>
</dbReference>